<comment type="similarity">
    <text evidence="4">Belongs to the cyclic nucleotide phosphodiesterase class-III family.</text>
</comment>
<evidence type="ECO:0000256" key="1">
    <source>
        <dbReference type="ARBA" id="ARBA00022723"/>
    </source>
</evidence>
<organism evidence="8 10">
    <name type="scientific">Bordetella bronchialis</name>
    <dbReference type="NCBI Taxonomy" id="463025"/>
    <lineage>
        <taxon>Bacteria</taxon>
        <taxon>Pseudomonadati</taxon>
        <taxon>Pseudomonadota</taxon>
        <taxon>Betaproteobacteria</taxon>
        <taxon>Burkholderiales</taxon>
        <taxon>Alcaligenaceae</taxon>
        <taxon>Bordetella</taxon>
    </lineage>
</organism>
<reference evidence="9 10" key="1">
    <citation type="submission" date="2016-06" db="EMBL/GenBank/DDBJ databases">
        <title>Complete genome sequences of Bordetella bronchialis and Bordetella flabilis.</title>
        <authorList>
            <person name="LiPuma J.J."/>
            <person name="Spilker T."/>
        </authorList>
    </citation>
    <scope>NUCLEOTIDE SEQUENCE [LARGE SCALE GENOMIC DNA]</scope>
    <source>
        <strain evidence="8 10">AU17976</strain>
        <strain evidence="7 9">AU3182</strain>
    </source>
</reference>
<dbReference type="AlphaFoldDB" id="A0A193FBA8"/>
<proteinExistence type="inferred from homology"/>
<dbReference type="GO" id="GO:0004112">
    <property type="term" value="F:cyclic-nucleotide phosphodiesterase activity"/>
    <property type="evidence" value="ECO:0007669"/>
    <property type="project" value="InterPro"/>
</dbReference>
<feature type="domain" description="Calcineurin-like phosphoesterase" evidence="6">
    <location>
        <begin position="32"/>
        <end position="215"/>
    </location>
</feature>
<dbReference type="Proteomes" id="UP000092213">
    <property type="component" value="Chromosome"/>
</dbReference>
<dbReference type="InterPro" id="IPR026575">
    <property type="entry name" value="GpdQ/CpdA-like"/>
</dbReference>
<dbReference type="InterPro" id="IPR029052">
    <property type="entry name" value="Metallo-depent_PP-like"/>
</dbReference>
<feature type="region of interest" description="Disordered" evidence="5">
    <location>
        <begin position="1"/>
        <end position="22"/>
    </location>
</feature>
<dbReference type="PANTHER" id="PTHR42988">
    <property type="entry name" value="PHOSPHOHYDROLASE"/>
    <property type="match status" value="1"/>
</dbReference>
<dbReference type="SUPFAM" id="SSF56300">
    <property type="entry name" value="Metallo-dependent phosphatases"/>
    <property type="match status" value="1"/>
</dbReference>
<gene>
    <name evidence="7" type="ORF">BAU06_00960</name>
    <name evidence="8" type="ORF">BAU08_00950</name>
</gene>
<dbReference type="Proteomes" id="UP000091897">
    <property type="component" value="Chromosome"/>
</dbReference>
<dbReference type="EMBL" id="CP016170">
    <property type="protein sequence ID" value="ANN65072.1"/>
    <property type="molecule type" value="Genomic_DNA"/>
</dbReference>
<dbReference type="GO" id="GO:0046872">
    <property type="term" value="F:metal ion binding"/>
    <property type="evidence" value="ECO:0007669"/>
    <property type="project" value="UniProtKB-KW"/>
</dbReference>
<dbReference type="KEGG" id="bbro:BAU06_00960"/>
<keyword evidence="2" id="KW-0378">Hydrolase</keyword>
<evidence type="ECO:0000256" key="4">
    <source>
        <dbReference type="ARBA" id="ARBA00025742"/>
    </source>
</evidence>
<keyword evidence="3" id="KW-0408">Iron</keyword>
<dbReference type="Pfam" id="PF00149">
    <property type="entry name" value="Metallophos"/>
    <property type="match status" value="1"/>
</dbReference>
<accession>A0A193FBA8</accession>
<evidence type="ECO:0000313" key="10">
    <source>
        <dbReference type="Proteomes" id="UP000092213"/>
    </source>
</evidence>
<evidence type="ECO:0000259" key="6">
    <source>
        <dbReference type="Pfam" id="PF00149"/>
    </source>
</evidence>
<evidence type="ECO:0000256" key="3">
    <source>
        <dbReference type="ARBA" id="ARBA00023004"/>
    </source>
</evidence>
<evidence type="ECO:0000313" key="7">
    <source>
        <dbReference type="EMBL" id="ANN65072.1"/>
    </source>
</evidence>
<dbReference type="CDD" id="cd07402">
    <property type="entry name" value="MPP_GpdQ"/>
    <property type="match status" value="1"/>
</dbReference>
<evidence type="ECO:0000313" key="9">
    <source>
        <dbReference type="Proteomes" id="UP000091897"/>
    </source>
</evidence>
<evidence type="ECO:0000256" key="2">
    <source>
        <dbReference type="ARBA" id="ARBA00022801"/>
    </source>
</evidence>
<dbReference type="InterPro" id="IPR004843">
    <property type="entry name" value="Calcineurin-like_PHP"/>
</dbReference>
<protein>
    <recommendedName>
        <fullName evidence="6">Calcineurin-like phosphoesterase domain-containing protein</fullName>
    </recommendedName>
</protein>
<dbReference type="PANTHER" id="PTHR42988:SF2">
    <property type="entry name" value="CYCLIC NUCLEOTIDE PHOSPHODIESTERASE CBUA0032-RELATED"/>
    <property type="match status" value="1"/>
</dbReference>
<dbReference type="EMBL" id="CP016171">
    <property type="protein sequence ID" value="ANN70103.1"/>
    <property type="molecule type" value="Genomic_DNA"/>
</dbReference>
<dbReference type="STRING" id="463025.BAU08_00950"/>
<dbReference type="InterPro" id="IPR050884">
    <property type="entry name" value="CNP_phosphodiesterase-III"/>
</dbReference>
<sequence length="309" mass="33688">MHTIPKLSIPSPAGAGSGARAEDADDRPILAVQLTDPHLFATPAVMLGVDTDASLRAVVAAIRRGHGHADLLLATGDLSHDGTETSYHRFADAVAPLGMPVRCVPGNHDAPAALKGTLGDWTQPITDIDPWRIILLDSRADGSNAGHLERDQFELLDHGLATAQGRPALVAMHHNAVQVSADWRDPMMLDNAAELFRHLARWGNARILLWGHVHQDFDRRRGNVRMLATPSTCFQFTIRDGRHRLDPQAPGYRWLKLYPDGSVATGVRRLDTALWRALVQEWNEPEEAPLAAAIKNGAPLGVPRQTPVS</sequence>
<evidence type="ECO:0000313" key="8">
    <source>
        <dbReference type="EMBL" id="ANN70103.1"/>
    </source>
</evidence>
<name>A0A193FBA8_9BORD</name>
<keyword evidence="9" id="KW-1185">Reference proteome</keyword>
<evidence type="ECO:0000256" key="5">
    <source>
        <dbReference type="SAM" id="MobiDB-lite"/>
    </source>
</evidence>
<dbReference type="Gene3D" id="3.60.21.10">
    <property type="match status" value="1"/>
</dbReference>
<keyword evidence="1" id="KW-0479">Metal-binding</keyword>